<dbReference type="InterPro" id="IPR036390">
    <property type="entry name" value="WH_DNA-bd_sf"/>
</dbReference>
<dbReference type="Proteomes" id="UP000248749">
    <property type="component" value="Unassembled WGS sequence"/>
</dbReference>
<organism evidence="5 6">
    <name type="scientific">Micromonospora deserti</name>
    <dbReference type="NCBI Taxonomy" id="2070366"/>
    <lineage>
        <taxon>Bacteria</taxon>
        <taxon>Bacillati</taxon>
        <taxon>Actinomycetota</taxon>
        <taxon>Actinomycetes</taxon>
        <taxon>Micromonosporales</taxon>
        <taxon>Micromonosporaceae</taxon>
        <taxon>Micromonospora</taxon>
    </lineage>
</organism>
<dbReference type="InterPro" id="IPR023187">
    <property type="entry name" value="Tscrpt_reg_MarR-type_CS"/>
</dbReference>
<comment type="caution">
    <text evidence="5">The sequence shown here is derived from an EMBL/GenBank/DDBJ whole genome shotgun (WGS) entry which is preliminary data.</text>
</comment>
<dbReference type="GO" id="GO:0006950">
    <property type="term" value="P:response to stress"/>
    <property type="evidence" value="ECO:0007669"/>
    <property type="project" value="TreeGrafter"/>
</dbReference>
<keyword evidence="1" id="KW-0805">Transcription regulation</keyword>
<name>A0A2W2ECC3_9ACTN</name>
<dbReference type="PRINTS" id="PR00598">
    <property type="entry name" value="HTHMARR"/>
</dbReference>
<dbReference type="InterPro" id="IPR036388">
    <property type="entry name" value="WH-like_DNA-bd_sf"/>
</dbReference>
<gene>
    <name evidence="5" type="ORF">C1I99_02570</name>
</gene>
<keyword evidence="3" id="KW-0804">Transcription</keyword>
<dbReference type="PANTHER" id="PTHR33164">
    <property type="entry name" value="TRANSCRIPTIONAL REGULATOR, MARR FAMILY"/>
    <property type="match status" value="1"/>
</dbReference>
<keyword evidence="2" id="KW-0238">DNA-binding</keyword>
<reference evidence="5 6" key="1">
    <citation type="submission" date="2018-01" db="EMBL/GenBank/DDBJ databases">
        <title>Draft genome sequence of Salinispora sp. 13K206.</title>
        <authorList>
            <person name="Sahin N."/>
            <person name="Saygin H."/>
            <person name="Ay H."/>
        </authorList>
    </citation>
    <scope>NUCLEOTIDE SEQUENCE [LARGE SCALE GENOMIC DNA]</scope>
    <source>
        <strain evidence="5 6">13K206</strain>
    </source>
</reference>
<accession>A0A2W2ECC3</accession>
<sequence>MVDDSPVEADVGAAQDALMRFVRNFGLHQPDRTPCGQPLPVSEAHAMAEIARGDGRLRQVELARRLKLEKSSVSRLVANLANRGWLHRHPATDDGRGVLLELTDAGAVAAARQADARRARFTKLLARIPDDQRAAVVHALQTLAEATDDPS</sequence>
<proteinExistence type="predicted"/>
<dbReference type="SMART" id="SM00347">
    <property type="entry name" value="HTH_MARR"/>
    <property type="match status" value="1"/>
</dbReference>
<dbReference type="AlphaFoldDB" id="A0A2W2ECC3"/>
<dbReference type="PANTHER" id="PTHR33164:SF99">
    <property type="entry name" value="MARR FAMILY REGULATORY PROTEIN"/>
    <property type="match status" value="1"/>
</dbReference>
<dbReference type="SUPFAM" id="SSF46785">
    <property type="entry name" value="Winged helix' DNA-binding domain"/>
    <property type="match status" value="1"/>
</dbReference>
<evidence type="ECO:0000313" key="6">
    <source>
        <dbReference type="Proteomes" id="UP000248749"/>
    </source>
</evidence>
<protein>
    <submittedName>
        <fullName evidence="5">MarR family transcriptional regulator</fullName>
    </submittedName>
</protein>
<evidence type="ECO:0000256" key="2">
    <source>
        <dbReference type="ARBA" id="ARBA00023125"/>
    </source>
</evidence>
<keyword evidence="6" id="KW-1185">Reference proteome</keyword>
<feature type="domain" description="HTH marR-type" evidence="4">
    <location>
        <begin position="11"/>
        <end position="145"/>
    </location>
</feature>
<dbReference type="GO" id="GO:0003677">
    <property type="term" value="F:DNA binding"/>
    <property type="evidence" value="ECO:0007669"/>
    <property type="project" value="UniProtKB-KW"/>
</dbReference>
<evidence type="ECO:0000313" key="5">
    <source>
        <dbReference type="EMBL" id="PZG02474.1"/>
    </source>
</evidence>
<dbReference type="OrthoDB" id="3830756at2"/>
<evidence type="ECO:0000256" key="3">
    <source>
        <dbReference type="ARBA" id="ARBA00023163"/>
    </source>
</evidence>
<dbReference type="Pfam" id="PF12802">
    <property type="entry name" value="MarR_2"/>
    <property type="match status" value="1"/>
</dbReference>
<dbReference type="PROSITE" id="PS50995">
    <property type="entry name" value="HTH_MARR_2"/>
    <property type="match status" value="1"/>
</dbReference>
<dbReference type="PROSITE" id="PS01117">
    <property type="entry name" value="HTH_MARR_1"/>
    <property type="match status" value="1"/>
</dbReference>
<dbReference type="InterPro" id="IPR000835">
    <property type="entry name" value="HTH_MarR-typ"/>
</dbReference>
<dbReference type="RefSeq" id="WP_111132538.1">
    <property type="nucleotide sequence ID" value="NZ_POUB01000008.1"/>
</dbReference>
<evidence type="ECO:0000259" key="4">
    <source>
        <dbReference type="PROSITE" id="PS50995"/>
    </source>
</evidence>
<dbReference type="Gene3D" id="1.10.10.10">
    <property type="entry name" value="Winged helix-like DNA-binding domain superfamily/Winged helix DNA-binding domain"/>
    <property type="match status" value="1"/>
</dbReference>
<dbReference type="EMBL" id="POUB01000008">
    <property type="protein sequence ID" value="PZG02474.1"/>
    <property type="molecule type" value="Genomic_DNA"/>
</dbReference>
<dbReference type="GO" id="GO:0003700">
    <property type="term" value="F:DNA-binding transcription factor activity"/>
    <property type="evidence" value="ECO:0007669"/>
    <property type="project" value="InterPro"/>
</dbReference>
<evidence type="ECO:0000256" key="1">
    <source>
        <dbReference type="ARBA" id="ARBA00023015"/>
    </source>
</evidence>
<dbReference type="InterPro" id="IPR039422">
    <property type="entry name" value="MarR/SlyA-like"/>
</dbReference>